<evidence type="ECO:0000313" key="1">
    <source>
        <dbReference type="EMBL" id="QJA48107.1"/>
    </source>
</evidence>
<dbReference type="EMBL" id="MT144071">
    <property type="protein sequence ID" value="QJA48107.1"/>
    <property type="molecule type" value="Genomic_DNA"/>
</dbReference>
<dbReference type="EMBL" id="MT144606">
    <property type="protein sequence ID" value="QJH94815.1"/>
    <property type="molecule type" value="Genomic_DNA"/>
</dbReference>
<reference evidence="1" key="1">
    <citation type="submission" date="2020-03" db="EMBL/GenBank/DDBJ databases">
        <title>The deep terrestrial virosphere.</title>
        <authorList>
            <person name="Holmfeldt K."/>
            <person name="Nilsson E."/>
            <person name="Simone D."/>
            <person name="Lopez-Fernandez M."/>
            <person name="Wu X."/>
            <person name="de Brujin I."/>
            <person name="Lundin D."/>
            <person name="Andersson A."/>
            <person name="Bertilsson S."/>
            <person name="Dopson M."/>
        </authorList>
    </citation>
    <scope>NUCLEOTIDE SEQUENCE</scope>
    <source>
        <strain evidence="1">TM448A00834</strain>
        <strain evidence="2">TM448B00301</strain>
    </source>
</reference>
<protein>
    <submittedName>
        <fullName evidence="1">Uncharacterized protein</fullName>
    </submittedName>
</protein>
<evidence type="ECO:0000313" key="2">
    <source>
        <dbReference type="EMBL" id="QJH94815.1"/>
    </source>
</evidence>
<proteinExistence type="predicted"/>
<gene>
    <name evidence="1" type="ORF">TM448A00834_0014</name>
    <name evidence="2" type="ORF">TM448B00301_0057</name>
</gene>
<dbReference type="AlphaFoldDB" id="A0A6H1ZLA8"/>
<accession>A0A6H1ZLA8</accession>
<name>A0A6H1ZLA8_9ZZZZ</name>
<sequence length="156" mass="16488">MATVKTYDDSNWMAQAKGAHVCSSMSNVICWSHVWGFGTASTAYVSTGSDLLKARVRLSPSSHDVEYAYQDPHPYSHWAKFGMRATTVTADAGTIQACDAGVPRTVATCSVDSPGAMSGSFPVIIDGVCYWVEVGAAGGVPRNVLEVLANAGIMYS</sequence>
<organism evidence="1">
    <name type="scientific">viral metagenome</name>
    <dbReference type="NCBI Taxonomy" id="1070528"/>
    <lineage>
        <taxon>unclassified sequences</taxon>
        <taxon>metagenomes</taxon>
        <taxon>organismal metagenomes</taxon>
    </lineage>
</organism>